<dbReference type="InterPro" id="IPR058535">
    <property type="entry name" value="MafB19-deam"/>
</dbReference>
<keyword evidence="1 6" id="KW-0819">tRNA processing</keyword>
<evidence type="ECO:0000259" key="7">
    <source>
        <dbReference type="PROSITE" id="PS51747"/>
    </source>
</evidence>
<feature type="active site" description="Proton donor" evidence="6">
    <location>
        <position position="55"/>
    </location>
</feature>
<comment type="function">
    <text evidence="6">Catalyzes the deamination of adenosine to inosine at the wobble position 34 of tRNA(Arg2).</text>
</comment>
<evidence type="ECO:0000256" key="2">
    <source>
        <dbReference type="ARBA" id="ARBA00022723"/>
    </source>
</evidence>
<dbReference type="PANTHER" id="PTHR11079:SF179">
    <property type="entry name" value="TRNA(ADENINE(34)) DEAMINASE, CHLOROPLASTIC"/>
    <property type="match status" value="1"/>
</dbReference>
<feature type="binding site" evidence="6">
    <location>
        <position position="83"/>
    </location>
    <ligand>
        <name>Zn(2+)</name>
        <dbReference type="ChEBI" id="CHEBI:29105"/>
        <note>catalytic</note>
    </ligand>
</feature>
<comment type="catalytic activity">
    <reaction evidence="5 6">
        <text>adenosine(34) in tRNA + H2O + H(+) = inosine(34) in tRNA + NH4(+)</text>
        <dbReference type="Rhea" id="RHEA:43168"/>
        <dbReference type="Rhea" id="RHEA-COMP:10373"/>
        <dbReference type="Rhea" id="RHEA-COMP:10374"/>
        <dbReference type="ChEBI" id="CHEBI:15377"/>
        <dbReference type="ChEBI" id="CHEBI:15378"/>
        <dbReference type="ChEBI" id="CHEBI:28938"/>
        <dbReference type="ChEBI" id="CHEBI:74411"/>
        <dbReference type="ChEBI" id="CHEBI:82852"/>
        <dbReference type="EC" id="3.5.4.33"/>
    </reaction>
</comment>
<organism evidence="8 9">
    <name type="scientific">Candidatus Borkfalkia excrementigallinarum</name>
    <dbReference type="NCBI Taxonomy" id="2838506"/>
    <lineage>
        <taxon>Bacteria</taxon>
        <taxon>Bacillati</taxon>
        <taxon>Bacillota</taxon>
        <taxon>Clostridia</taxon>
        <taxon>Christensenellales</taxon>
        <taxon>Christensenellaceae</taxon>
        <taxon>Candidatus Borkfalkia</taxon>
    </lineage>
</organism>
<keyword evidence="2 6" id="KW-0479">Metal-binding</keyword>
<accession>A0A9D1ZY41</accession>
<comment type="subunit">
    <text evidence="6">Homodimer.</text>
</comment>
<feature type="domain" description="CMP/dCMP-type deaminase" evidence="7">
    <location>
        <begin position="2"/>
        <end position="127"/>
    </location>
</feature>
<dbReference type="GO" id="GO:0052717">
    <property type="term" value="F:tRNA-specific adenosine-34 deaminase activity"/>
    <property type="evidence" value="ECO:0007669"/>
    <property type="project" value="UniProtKB-UniRule"/>
</dbReference>
<dbReference type="InterPro" id="IPR002125">
    <property type="entry name" value="CMP_dCMP_dom"/>
</dbReference>
<feature type="binding site" evidence="6">
    <location>
        <position position="53"/>
    </location>
    <ligand>
        <name>Zn(2+)</name>
        <dbReference type="ChEBI" id="CHEBI:29105"/>
        <note>catalytic</note>
    </ligand>
</feature>
<dbReference type="AlphaFoldDB" id="A0A9D1ZY41"/>
<dbReference type="HAMAP" id="MF_00972">
    <property type="entry name" value="tRNA_aden_deaminase"/>
    <property type="match status" value="1"/>
</dbReference>
<keyword evidence="3 6" id="KW-0378">Hydrolase</keyword>
<dbReference type="GO" id="GO:0008270">
    <property type="term" value="F:zinc ion binding"/>
    <property type="evidence" value="ECO:0007669"/>
    <property type="project" value="UniProtKB-UniRule"/>
</dbReference>
<evidence type="ECO:0000256" key="3">
    <source>
        <dbReference type="ARBA" id="ARBA00022801"/>
    </source>
</evidence>
<protein>
    <recommendedName>
        <fullName evidence="6">tRNA-specific adenosine deaminase</fullName>
        <ecNumber evidence="6">3.5.4.33</ecNumber>
    </recommendedName>
</protein>
<dbReference type="EC" id="3.5.4.33" evidence="6"/>
<feature type="binding site" evidence="6">
    <location>
        <position position="86"/>
    </location>
    <ligand>
        <name>Zn(2+)</name>
        <dbReference type="ChEBI" id="CHEBI:29105"/>
        <note>catalytic</note>
    </ligand>
</feature>
<evidence type="ECO:0000313" key="9">
    <source>
        <dbReference type="Proteomes" id="UP000886750"/>
    </source>
</evidence>
<sequence length="164" mass="18205">MEDKFRFMKEALKRAKKGLAQGEVPVGAVVVCDGKIIGSGYNRRTRTQMASSHAEMYAIDRACRRLKSWRLNDCDLYVTLEPCPMCMGAALNARIRKIYFGAYEQKGRSLTAELAASNLLNHTLEVEGGVLEEECSKVLSGFFRSMRARTAKCTEGAAEEGSPR</sequence>
<reference evidence="8" key="1">
    <citation type="journal article" date="2021" name="PeerJ">
        <title>Extensive microbial diversity within the chicken gut microbiome revealed by metagenomics and culture.</title>
        <authorList>
            <person name="Gilroy R."/>
            <person name="Ravi A."/>
            <person name="Getino M."/>
            <person name="Pursley I."/>
            <person name="Horton D.L."/>
            <person name="Alikhan N.F."/>
            <person name="Baker D."/>
            <person name="Gharbi K."/>
            <person name="Hall N."/>
            <person name="Watson M."/>
            <person name="Adriaenssens E.M."/>
            <person name="Foster-Nyarko E."/>
            <person name="Jarju S."/>
            <person name="Secka A."/>
            <person name="Antonio M."/>
            <person name="Oren A."/>
            <person name="Chaudhuri R.R."/>
            <person name="La Ragione R."/>
            <person name="Hildebrand F."/>
            <person name="Pallen M.J."/>
        </authorList>
    </citation>
    <scope>NUCLEOTIDE SEQUENCE</scope>
    <source>
        <strain evidence="8">1345</strain>
    </source>
</reference>
<dbReference type="Pfam" id="PF14437">
    <property type="entry name" value="MafB19-deam"/>
    <property type="match status" value="1"/>
</dbReference>
<evidence type="ECO:0000256" key="4">
    <source>
        <dbReference type="ARBA" id="ARBA00022833"/>
    </source>
</evidence>
<proteinExistence type="inferred from homology"/>
<dbReference type="SUPFAM" id="SSF53927">
    <property type="entry name" value="Cytidine deaminase-like"/>
    <property type="match status" value="1"/>
</dbReference>
<dbReference type="InterPro" id="IPR016193">
    <property type="entry name" value="Cytidine_deaminase-like"/>
</dbReference>
<reference evidence="8" key="2">
    <citation type="submission" date="2021-04" db="EMBL/GenBank/DDBJ databases">
        <authorList>
            <person name="Gilroy R."/>
        </authorList>
    </citation>
    <scope>NUCLEOTIDE SEQUENCE</scope>
    <source>
        <strain evidence="8">1345</strain>
    </source>
</reference>
<dbReference type="Proteomes" id="UP000886750">
    <property type="component" value="Unassembled WGS sequence"/>
</dbReference>
<evidence type="ECO:0000256" key="5">
    <source>
        <dbReference type="ARBA" id="ARBA00048045"/>
    </source>
</evidence>
<dbReference type="EMBL" id="DXCQ01000066">
    <property type="protein sequence ID" value="HIY97481.1"/>
    <property type="molecule type" value="Genomic_DNA"/>
</dbReference>
<comment type="caution">
    <text evidence="8">The sequence shown here is derived from an EMBL/GenBank/DDBJ whole genome shotgun (WGS) entry which is preliminary data.</text>
</comment>
<evidence type="ECO:0000256" key="6">
    <source>
        <dbReference type="HAMAP-Rule" id="MF_00972"/>
    </source>
</evidence>
<dbReference type="CDD" id="cd01285">
    <property type="entry name" value="nucleoside_deaminase"/>
    <property type="match status" value="1"/>
</dbReference>
<name>A0A9D1ZY41_9FIRM</name>
<comment type="cofactor">
    <cofactor evidence="6">
        <name>Zn(2+)</name>
        <dbReference type="ChEBI" id="CHEBI:29105"/>
    </cofactor>
    <text evidence="6">Binds 1 zinc ion per subunit.</text>
</comment>
<dbReference type="GO" id="GO:0002100">
    <property type="term" value="P:tRNA wobble adenosine to inosine editing"/>
    <property type="evidence" value="ECO:0007669"/>
    <property type="project" value="UniProtKB-UniRule"/>
</dbReference>
<evidence type="ECO:0000313" key="8">
    <source>
        <dbReference type="EMBL" id="HIY97481.1"/>
    </source>
</evidence>
<dbReference type="InterPro" id="IPR028883">
    <property type="entry name" value="tRNA_aden_deaminase"/>
</dbReference>
<dbReference type="PROSITE" id="PS51747">
    <property type="entry name" value="CYT_DCMP_DEAMINASES_2"/>
    <property type="match status" value="1"/>
</dbReference>
<comment type="similarity">
    <text evidence="6">Belongs to the cytidine and deoxycytidylate deaminase family.</text>
</comment>
<evidence type="ECO:0000256" key="1">
    <source>
        <dbReference type="ARBA" id="ARBA00022694"/>
    </source>
</evidence>
<dbReference type="Gene3D" id="3.40.140.10">
    <property type="entry name" value="Cytidine Deaminase, domain 2"/>
    <property type="match status" value="1"/>
</dbReference>
<gene>
    <name evidence="6" type="primary">tadA</name>
    <name evidence="8" type="ORF">H9729_07315</name>
</gene>
<dbReference type="PANTHER" id="PTHR11079">
    <property type="entry name" value="CYTOSINE DEAMINASE FAMILY MEMBER"/>
    <property type="match status" value="1"/>
</dbReference>
<keyword evidence="4 6" id="KW-0862">Zinc</keyword>